<feature type="binding site" evidence="10">
    <location>
        <position position="167"/>
    </location>
    <ligand>
        <name>UDP-N-acetyl-alpha-D-glucosamine</name>
        <dbReference type="ChEBI" id="CHEBI:57705"/>
    </ligand>
</feature>
<dbReference type="Gene3D" id="3.40.50.2000">
    <property type="entry name" value="Glycogen Phosphorylase B"/>
    <property type="match status" value="2"/>
</dbReference>
<dbReference type="NCBIfam" id="TIGR01133">
    <property type="entry name" value="murG"/>
    <property type="match status" value="1"/>
</dbReference>
<dbReference type="Proteomes" id="UP000247978">
    <property type="component" value="Unassembled WGS sequence"/>
</dbReference>
<comment type="pathway">
    <text evidence="10">Cell wall biogenesis; peptidoglycan biosynthesis.</text>
</comment>
<sequence>MKQKRILFTGGGTAGHVIVNLALIPHFEKQGWKIDYIGSKTGIERDLISELPHVTYHPISTGKLRRYMSVENFKDPFKVLKGTIDAWNIIRKTKPNIIFSKGGFVSVPVIVAARFRRVPTIIHESDFTPGLANKLATPFAKKVLTTFPETVTYLPEKKATYVGAVIREELFQGDKNRGYQLTKFSPNKKVLLIMGGSIGSQKINDIVRQNLPELLQKFQIIHICGRNNMDDKIQQRGYVQFEYINEQLKDIFAITDYVISRAGANAIFEFLALQFPMLLIPLSLSASRGDQIDNAQSFKQNGLAHVLQEEKMTKESFIDAVHQLVDDTSTLQNEMRKYSSEQSREQVIQLIEKMAR</sequence>
<dbReference type="GO" id="GO:0050511">
    <property type="term" value="F:undecaprenyldiphospho-muramoylpentapeptide beta-N-acetylglucosaminyltransferase activity"/>
    <property type="evidence" value="ECO:0007669"/>
    <property type="project" value="UniProtKB-UniRule"/>
</dbReference>
<dbReference type="EC" id="2.4.1.227" evidence="10"/>
<dbReference type="InterPro" id="IPR007235">
    <property type="entry name" value="Glyco_trans_28_C"/>
</dbReference>
<dbReference type="GO" id="GO:0005886">
    <property type="term" value="C:plasma membrane"/>
    <property type="evidence" value="ECO:0007669"/>
    <property type="project" value="UniProtKB-SubCell"/>
</dbReference>
<comment type="subcellular location">
    <subcellularLocation>
        <location evidence="10">Cell membrane</location>
        <topology evidence="10">Peripheral membrane protein</topology>
        <orientation evidence="10">Cytoplasmic side</orientation>
    </subcellularLocation>
</comment>
<name>A0A2V3W1C7_9BACI</name>
<evidence type="ECO:0000259" key="11">
    <source>
        <dbReference type="Pfam" id="PF03033"/>
    </source>
</evidence>
<dbReference type="SUPFAM" id="SSF53756">
    <property type="entry name" value="UDP-Glycosyltransferase/glycogen phosphorylase"/>
    <property type="match status" value="1"/>
</dbReference>
<dbReference type="PANTHER" id="PTHR21015:SF27">
    <property type="entry name" value="UDP-N-ACETYLGLUCOSAMINE--N-ACETYLMURAMYL-(PENTAPEPTIDE) PYROPHOSPHORYL-UNDECAPRENOL N-ACETYLGLUCOSAMINE TRANSFERASE"/>
    <property type="match status" value="1"/>
</dbReference>
<evidence type="ECO:0000256" key="3">
    <source>
        <dbReference type="ARBA" id="ARBA00022676"/>
    </source>
</evidence>
<keyword evidence="4 10" id="KW-0808">Transferase</keyword>
<keyword evidence="8 10" id="KW-0131">Cell cycle</keyword>
<dbReference type="OrthoDB" id="9808936at2"/>
<evidence type="ECO:0000256" key="6">
    <source>
        <dbReference type="ARBA" id="ARBA00022984"/>
    </source>
</evidence>
<accession>A0A2V3W1C7</accession>
<dbReference type="GO" id="GO:0005975">
    <property type="term" value="P:carbohydrate metabolic process"/>
    <property type="evidence" value="ECO:0007669"/>
    <property type="project" value="InterPro"/>
</dbReference>
<evidence type="ECO:0000256" key="10">
    <source>
        <dbReference type="HAMAP-Rule" id="MF_00033"/>
    </source>
</evidence>
<comment type="caution">
    <text evidence="10">Lacks conserved residue(s) required for the propagation of feature annotation.</text>
</comment>
<protein>
    <recommendedName>
        <fullName evidence="10">UDP-N-acetylglucosamine--N-acetylmuramyl-(pentapeptide) pyrophosphoryl-undecaprenol N-acetylglucosamine transferase</fullName>
        <ecNumber evidence="10">2.4.1.227</ecNumber>
    </recommendedName>
    <alternativeName>
        <fullName evidence="10">Undecaprenyl-PP-MurNAc-pentapeptide-UDPGlcNAc GlcNAc transferase</fullName>
    </alternativeName>
</protein>
<keyword evidence="9 10" id="KW-0961">Cell wall biogenesis/degradation</keyword>
<dbReference type="HAMAP" id="MF_00033">
    <property type="entry name" value="MurG"/>
    <property type="match status" value="1"/>
</dbReference>
<dbReference type="UniPathway" id="UPA00219"/>
<proteinExistence type="inferred from homology"/>
<organism evidence="13 14">
    <name type="scientific">Pseudogracilibacillus auburnensis</name>
    <dbReference type="NCBI Taxonomy" id="1494959"/>
    <lineage>
        <taxon>Bacteria</taxon>
        <taxon>Bacillati</taxon>
        <taxon>Bacillota</taxon>
        <taxon>Bacilli</taxon>
        <taxon>Bacillales</taxon>
        <taxon>Bacillaceae</taxon>
        <taxon>Pseudogracilibacillus</taxon>
    </lineage>
</organism>
<evidence type="ECO:0000256" key="8">
    <source>
        <dbReference type="ARBA" id="ARBA00023306"/>
    </source>
</evidence>
<evidence type="ECO:0000256" key="5">
    <source>
        <dbReference type="ARBA" id="ARBA00022960"/>
    </source>
</evidence>
<dbReference type="InterPro" id="IPR004276">
    <property type="entry name" value="GlycoTrans_28_N"/>
</dbReference>
<evidence type="ECO:0000313" key="14">
    <source>
        <dbReference type="Proteomes" id="UP000247978"/>
    </source>
</evidence>
<feature type="binding site" evidence="10">
    <location>
        <position position="291"/>
    </location>
    <ligand>
        <name>UDP-N-acetyl-alpha-D-glucosamine</name>
        <dbReference type="ChEBI" id="CHEBI:57705"/>
    </ligand>
</feature>
<evidence type="ECO:0000256" key="4">
    <source>
        <dbReference type="ARBA" id="ARBA00022679"/>
    </source>
</evidence>
<keyword evidence="2 10" id="KW-0132">Cell division</keyword>
<comment type="caution">
    <text evidence="13">The sequence shown here is derived from an EMBL/GenBank/DDBJ whole genome shotgun (WGS) entry which is preliminary data.</text>
</comment>
<evidence type="ECO:0000256" key="2">
    <source>
        <dbReference type="ARBA" id="ARBA00022618"/>
    </source>
</evidence>
<evidence type="ECO:0000313" key="13">
    <source>
        <dbReference type="EMBL" id="PXW86984.1"/>
    </source>
</evidence>
<reference evidence="13 14" key="1">
    <citation type="submission" date="2018-05" db="EMBL/GenBank/DDBJ databases">
        <title>Genomic Encyclopedia of Type Strains, Phase IV (KMG-IV): sequencing the most valuable type-strain genomes for metagenomic binning, comparative biology and taxonomic classification.</title>
        <authorList>
            <person name="Goeker M."/>
        </authorList>
    </citation>
    <scope>NUCLEOTIDE SEQUENCE [LARGE SCALE GENOMIC DNA]</scope>
    <source>
        <strain evidence="13 14">DSM 28556</strain>
    </source>
</reference>
<dbReference type="PANTHER" id="PTHR21015">
    <property type="entry name" value="UDP-N-ACETYLGLUCOSAMINE--N-ACETYLMURAMYL-(PENTAPEPTIDE) PYROPHOSPHORYL-UNDECAPRENOL N-ACETYLGLUCOSAMINE TRANSFERASE 1"/>
    <property type="match status" value="1"/>
</dbReference>
<feature type="binding site" evidence="10">
    <location>
        <position position="197"/>
    </location>
    <ligand>
        <name>UDP-N-acetyl-alpha-D-glucosamine</name>
        <dbReference type="ChEBI" id="CHEBI:57705"/>
    </ligand>
</feature>
<dbReference type="NCBIfam" id="NF009102">
    <property type="entry name" value="PRK12446.1"/>
    <property type="match status" value="1"/>
</dbReference>
<gene>
    <name evidence="10" type="primary">murG</name>
    <name evidence="13" type="ORF">DFR56_10652</name>
</gene>
<dbReference type="GO" id="GO:0051991">
    <property type="term" value="F:UDP-N-acetyl-D-glucosamine:N-acetylmuramoyl-L-alanyl-D-glutamyl-meso-2,6-diaminopimelyl-D-alanyl-D-alanine-diphosphoundecaprenol 4-beta-N-acetylglucosaminlytransferase activity"/>
    <property type="evidence" value="ECO:0007669"/>
    <property type="project" value="RHEA"/>
</dbReference>
<comment type="function">
    <text evidence="10">Cell wall formation. Catalyzes the transfer of a GlcNAc subunit on undecaprenyl-pyrophosphoryl-MurNAc-pentapeptide (lipid intermediate I) to form undecaprenyl-pyrophosphoryl-MurNAc-(pentapeptide)GlcNAc (lipid intermediate II).</text>
</comment>
<evidence type="ECO:0000259" key="12">
    <source>
        <dbReference type="Pfam" id="PF04101"/>
    </source>
</evidence>
<dbReference type="Pfam" id="PF03033">
    <property type="entry name" value="Glyco_transf_28"/>
    <property type="match status" value="1"/>
</dbReference>
<dbReference type="GO" id="GO:0071555">
    <property type="term" value="P:cell wall organization"/>
    <property type="evidence" value="ECO:0007669"/>
    <property type="project" value="UniProtKB-KW"/>
</dbReference>
<feature type="domain" description="Glycosyltransferase family 28 N-terminal" evidence="11">
    <location>
        <begin position="6"/>
        <end position="144"/>
    </location>
</feature>
<dbReference type="CDD" id="cd03785">
    <property type="entry name" value="GT28_MurG"/>
    <property type="match status" value="1"/>
</dbReference>
<evidence type="ECO:0000256" key="1">
    <source>
        <dbReference type="ARBA" id="ARBA00022475"/>
    </source>
</evidence>
<comment type="similarity">
    <text evidence="10">Belongs to the glycosyltransferase 28 family. MurG subfamily.</text>
</comment>
<keyword evidence="7 10" id="KW-0472">Membrane</keyword>
<dbReference type="InterPro" id="IPR006009">
    <property type="entry name" value="GlcNAc_MurG"/>
</dbReference>
<keyword evidence="6 10" id="KW-0573">Peptidoglycan synthesis</keyword>
<keyword evidence="3 10" id="KW-0328">Glycosyltransferase</keyword>
<feature type="binding site" evidence="10">
    <location>
        <begin position="13"/>
        <end position="15"/>
    </location>
    <ligand>
        <name>UDP-N-acetyl-alpha-D-glucosamine</name>
        <dbReference type="ChEBI" id="CHEBI:57705"/>
    </ligand>
</feature>
<keyword evidence="1 10" id="KW-1003">Cell membrane</keyword>
<dbReference type="EMBL" id="QJJQ01000006">
    <property type="protein sequence ID" value="PXW86984.1"/>
    <property type="molecule type" value="Genomic_DNA"/>
</dbReference>
<dbReference type="Pfam" id="PF04101">
    <property type="entry name" value="Glyco_tran_28_C"/>
    <property type="match status" value="1"/>
</dbReference>
<dbReference type="RefSeq" id="WP_110395384.1">
    <property type="nucleotide sequence ID" value="NZ_JBHUHB010000001.1"/>
</dbReference>
<dbReference type="AlphaFoldDB" id="A0A2V3W1C7"/>
<keyword evidence="14" id="KW-1185">Reference proteome</keyword>
<dbReference type="GO" id="GO:0008360">
    <property type="term" value="P:regulation of cell shape"/>
    <property type="evidence" value="ECO:0007669"/>
    <property type="project" value="UniProtKB-KW"/>
</dbReference>
<feature type="domain" description="Glycosyl transferase family 28 C-terminal" evidence="12">
    <location>
        <begin position="190"/>
        <end position="343"/>
    </location>
</feature>
<dbReference type="GO" id="GO:0051301">
    <property type="term" value="P:cell division"/>
    <property type="evidence" value="ECO:0007669"/>
    <property type="project" value="UniProtKB-KW"/>
</dbReference>
<evidence type="ECO:0000256" key="7">
    <source>
        <dbReference type="ARBA" id="ARBA00023136"/>
    </source>
</evidence>
<evidence type="ECO:0000256" key="9">
    <source>
        <dbReference type="ARBA" id="ARBA00023316"/>
    </source>
</evidence>
<keyword evidence="5 10" id="KW-0133">Cell shape</keyword>
<comment type="catalytic activity">
    <reaction evidence="10">
        <text>di-trans,octa-cis-undecaprenyl diphospho-N-acetyl-alpha-D-muramoyl-L-alanyl-D-glutamyl-meso-2,6-diaminopimeloyl-D-alanyl-D-alanine + UDP-N-acetyl-alpha-D-glucosamine = di-trans,octa-cis-undecaprenyl diphospho-[N-acetyl-alpha-D-glucosaminyl-(1-&gt;4)]-N-acetyl-alpha-D-muramoyl-L-alanyl-D-glutamyl-meso-2,6-diaminopimeloyl-D-alanyl-D-alanine + UDP + H(+)</text>
        <dbReference type="Rhea" id="RHEA:31227"/>
        <dbReference type="ChEBI" id="CHEBI:15378"/>
        <dbReference type="ChEBI" id="CHEBI:57705"/>
        <dbReference type="ChEBI" id="CHEBI:58223"/>
        <dbReference type="ChEBI" id="CHEBI:61387"/>
        <dbReference type="ChEBI" id="CHEBI:61388"/>
        <dbReference type="EC" id="2.4.1.227"/>
    </reaction>
</comment>
<dbReference type="GO" id="GO:0009252">
    <property type="term" value="P:peptidoglycan biosynthetic process"/>
    <property type="evidence" value="ECO:0007669"/>
    <property type="project" value="UniProtKB-UniRule"/>
</dbReference>